<dbReference type="SUPFAM" id="SSF56317">
    <property type="entry name" value="Carbon-nitrogen hydrolase"/>
    <property type="match status" value="1"/>
</dbReference>
<evidence type="ECO:0000313" key="3">
    <source>
        <dbReference type="EMBL" id="PYC20200.1"/>
    </source>
</evidence>
<dbReference type="Gene3D" id="3.60.110.10">
    <property type="entry name" value="Carbon-nitrogen hydrolase"/>
    <property type="match status" value="1"/>
</dbReference>
<keyword evidence="1 3" id="KW-0378">Hydrolase</keyword>
<dbReference type="PANTHER" id="PTHR43674:SF2">
    <property type="entry name" value="BETA-UREIDOPROPIONASE"/>
    <property type="match status" value="1"/>
</dbReference>
<sequence>MDIRIAAAQSRSISGDIAGNIQEHLKFIDQAHARAVDLIVFPELSLTGYELESLSRSAIRADDCLLDPLANASQKYGMVIVVGLPLLSLSKLPHIASLVFFPDGSREIYAKAFLHLGEEAFAAPSNSPPLVINVNGFSCALAICADTAYPSHLQAVAGECDLYLASMLVSDFGFPIDAENLRSSAFRHRVGVLMANHAARSGNFDSAGRSSFWSAEGCLVEQVPGRGNYLLVMSYSSGDWSGECIQVE</sequence>
<evidence type="ECO:0000256" key="1">
    <source>
        <dbReference type="ARBA" id="ARBA00022801"/>
    </source>
</evidence>
<dbReference type="EMBL" id="QJRX01000011">
    <property type="protein sequence ID" value="PYC20200.1"/>
    <property type="molecule type" value="Genomic_DNA"/>
</dbReference>
<dbReference type="Proteomes" id="UP000248146">
    <property type="component" value="Unassembled WGS sequence"/>
</dbReference>
<evidence type="ECO:0000259" key="2">
    <source>
        <dbReference type="PROSITE" id="PS50263"/>
    </source>
</evidence>
<comment type="caution">
    <text evidence="3">The sequence shown here is derived from an EMBL/GenBank/DDBJ whole genome shotgun (WGS) entry which is preliminary data.</text>
</comment>
<dbReference type="InterPro" id="IPR050345">
    <property type="entry name" value="Aliph_Amidase/BUP"/>
</dbReference>
<feature type="domain" description="CN hydrolase" evidence="2">
    <location>
        <begin position="3"/>
        <end position="237"/>
    </location>
</feature>
<dbReference type="OrthoDB" id="9760188at2"/>
<dbReference type="PANTHER" id="PTHR43674">
    <property type="entry name" value="NITRILASE C965.09-RELATED"/>
    <property type="match status" value="1"/>
</dbReference>
<protein>
    <submittedName>
        <fullName evidence="3">Carbon-nitrogen hydrolase family protein</fullName>
    </submittedName>
</protein>
<evidence type="ECO:0000313" key="4">
    <source>
        <dbReference type="Proteomes" id="UP000248146"/>
    </source>
</evidence>
<dbReference type="InterPro" id="IPR036526">
    <property type="entry name" value="C-N_Hydrolase_sf"/>
</dbReference>
<name>A0A2V4L5T6_AQUAC</name>
<accession>A0A2V4L5T6</accession>
<organism evidence="3 4">
    <name type="scientific">Aquipseudomonas alcaligenes</name>
    <name type="common">Pseudomonas alcaligenes</name>
    <dbReference type="NCBI Taxonomy" id="43263"/>
    <lineage>
        <taxon>Bacteria</taxon>
        <taxon>Pseudomonadati</taxon>
        <taxon>Pseudomonadota</taxon>
        <taxon>Gammaproteobacteria</taxon>
        <taxon>Pseudomonadales</taxon>
        <taxon>Pseudomonadaceae</taxon>
        <taxon>Aquipseudomonas</taxon>
    </lineage>
</organism>
<dbReference type="PROSITE" id="PS50263">
    <property type="entry name" value="CN_HYDROLASE"/>
    <property type="match status" value="1"/>
</dbReference>
<dbReference type="AlphaFoldDB" id="A0A2V4L5T6"/>
<gene>
    <name evidence="3" type="ORF">DMO17_18560</name>
</gene>
<dbReference type="CDD" id="cd07197">
    <property type="entry name" value="nitrilase"/>
    <property type="match status" value="1"/>
</dbReference>
<dbReference type="GO" id="GO:0050126">
    <property type="term" value="F:N-carbamoylputrescine amidase activity"/>
    <property type="evidence" value="ECO:0007669"/>
    <property type="project" value="TreeGrafter"/>
</dbReference>
<proteinExistence type="predicted"/>
<dbReference type="GO" id="GO:0033388">
    <property type="term" value="P:putrescine biosynthetic process from arginine"/>
    <property type="evidence" value="ECO:0007669"/>
    <property type="project" value="TreeGrafter"/>
</dbReference>
<dbReference type="Pfam" id="PF00795">
    <property type="entry name" value="CN_hydrolase"/>
    <property type="match status" value="1"/>
</dbReference>
<dbReference type="InterPro" id="IPR003010">
    <property type="entry name" value="C-N_Hydrolase"/>
</dbReference>
<dbReference type="RefSeq" id="WP_110683965.1">
    <property type="nucleotide sequence ID" value="NZ_QJRX01000011.1"/>
</dbReference>
<reference evidence="3 4" key="1">
    <citation type="submission" date="2018-06" db="EMBL/GenBank/DDBJ databases">
        <title>Pseudomonas diversity within urban Lake Michigan freshwaters.</title>
        <authorList>
            <person name="Batrich M."/>
            <person name="Hatzopoulos T."/>
            <person name="Putonti C."/>
        </authorList>
    </citation>
    <scope>NUCLEOTIDE SEQUENCE [LARGE SCALE GENOMIC DNA]</scope>
    <source>
        <strain evidence="3 4">MB-090714</strain>
    </source>
</reference>